<name>X7EMV9_9RHOB</name>
<dbReference type="EMBL" id="JALZ01000001">
    <property type="protein sequence ID" value="ETX16516.1"/>
    <property type="molecule type" value="Genomic_DNA"/>
</dbReference>
<organism evidence="4 5">
    <name type="scientific">Roseivivax halodurans JCM 10272</name>
    <dbReference type="NCBI Taxonomy" id="1449350"/>
    <lineage>
        <taxon>Bacteria</taxon>
        <taxon>Pseudomonadati</taxon>
        <taxon>Pseudomonadota</taxon>
        <taxon>Alphaproteobacteria</taxon>
        <taxon>Rhodobacterales</taxon>
        <taxon>Roseobacteraceae</taxon>
        <taxon>Roseivivax</taxon>
    </lineage>
</organism>
<feature type="domain" description="Cytoskeleton protein RodZ-like C-terminal" evidence="3">
    <location>
        <begin position="446"/>
        <end position="512"/>
    </location>
</feature>
<dbReference type="RefSeq" id="WP_037257569.1">
    <property type="nucleotide sequence ID" value="NZ_JALZ01000001.1"/>
</dbReference>
<dbReference type="PANTHER" id="PTHR34475">
    <property type="match status" value="1"/>
</dbReference>
<dbReference type="Pfam" id="PF13413">
    <property type="entry name" value="HTH_25"/>
    <property type="match status" value="1"/>
</dbReference>
<keyword evidence="2" id="KW-0472">Membrane</keyword>
<evidence type="ECO:0000313" key="4">
    <source>
        <dbReference type="EMBL" id="ETX16516.1"/>
    </source>
</evidence>
<comment type="caution">
    <text evidence="4">The sequence shown here is derived from an EMBL/GenBank/DDBJ whole genome shotgun (WGS) entry which is preliminary data.</text>
</comment>
<dbReference type="STRING" id="1449350.OCH239_01430"/>
<keyword evidence="2" id="KW-1133">Transmembrane helix</keyword>
<feature type="domain" description="Cytoskeleton protein RodZ-like C-terminal" evidence="3">
    <location>
        <begin position="307"/>
        <end position="374"/>
    </location>
</feature>
<keyword evidence="2" id="KW-0812">Transmembrane</keyword>
<feature type="transmembrane region" description="Helical" evidence="2">
    <location>
        <begin position="156"/>
        <end position="175"/>
    </location>
</feature>
<dbReference type="InterPro" id="IPR050400">
    <property type="entry name" value="Bact_Cytoskel_RodZ"/>
</dbReference>
<sequence length="560" mass="58462">MKMRAASLHDEYGDGGSPRGFDDFELRLGDVMRGERATLGKSLLDVQRELRIKASYIAAIENCDPDAFDTPGFIAGYVRSYARYLGMDPDETFAVFCEESGFSVAHGMSEKASVLKRPAEPSQQSRTQPARDPFKHPSMPFTPANEGMFSRIEPGAVGSMLVLIALIGGIGYGGWTVLQEVQRVQVTPVDQTPIVLSDLDPVAAARTPSSEGEEVESAGVFSPPSNEALDRLYRPQALDVPVLVARDAPISTLDPSRVGLFAGDASNDLPQVQTANNATSAIEQTLAEVLGGAGSRDPIIGPRDGVTLVAVRPAWVRVTDASGAKVFEGILNAGDTFAPEQTVEDPQLQVGESGALYFTVAGQTYGPVGARGAVTSGIDLGAQAVADRFARADVAEDPDLQRVIAELGLDREERVASAAPDAEAAPSEEPVPTVQVLERGAPGVTVVAVADTWVRVRDAAGATIFETVMSAGDIYEVPRTEQAPTIRSGNAGAVYFAVGGRTYGPYGSEGAIADNLALSVADVTGAMSPADPSGNAALGKVVAELDIGSAGPEDAGSTDQ</sequence>
<dbReference type="CDD" id="cd00093">
    <property type="entry name" value="HTH_XRE"/>
    <property type="match status" value="1"/>
</dbReference>
<gene>
    <name evidence="4" type="ORF">OCH239_01430</name>
</gene>
<dbReference type="Pfam" id="PF13464">
    <property type="entry name" value="RodZ_C"/>
    <property type="match status" value="2"/>
</dbReference>
<evidence type="ECO:0000259" key="3">
    <source>
        <dbReference type="Pfam" id="PF13464"/>
    </source>
</evidence>
<dbReference type="GO" id="GO:0003677">
    <property type="term" value="F:DNA binding"/>
    <property type="evidence" value="ECO:0007669"/>
    <property type="project" value="InterPro"/>
</dbReference>
<proteinExistence type="predicted"/>
<dbReference type="eggNOG" id="COG1426">
    <property type="taxonomic scope" value="Bacteria"/>
</dbReference>
<accession>X7EMV9</accession>
<feature type="region of interest" description="Disordered" evidence="1">
    <location>
        <begin position="113"/>
        <end position="146"/>
    </location>
</feature>
<dbReference type="PATRIC" id="fig|1449350.3.peg.291"/>
<evidence type="ECO:0000313" key="5">
    <source>
        <dbReference type="Proteomes" id="UP000022447"/>
    </source>
</evidence>
<evidence type="ECO:0000256" key="2">
    <source>
        <dbReference type="SAM" id="Phobius"/>
    </source>
</evidence>
<protein>
    <submittedName>
        <fullName evidence="4">4-hydroxy-3-methylbut-2-en-1-yl diphosphate synthase</fullName>
    </submittedName>
</protein>
<dbReference type="InterPro" id="IPR010982">
    <property type="entry name" value="Lambda_DNA-bd_dom_sf"/>
</dbReference>
<dbReference type="Gene3D" id="1.10.260.40">
    <property type="entry name" value="lambda repressor-like DNA-binding domains"/>
    <property type="match status" value="1"/>
</dbReference>
<dbReference type="InterPro" id="IPR025194">
    <property type="entry name" value="RodZ-like_C"/>
</dbReference>
<dbReference type="Proteomes" id="UP000022447">
    <property type="component" value="Unassembled WGS sequence"/>
</dbReference>
<keyword evidence="5" id="KW-1185">Reference proteome</keyword>
<evidence type="ECO:0000256" key="1">
    <source>
        <dbReference type="SAM" id="MobiDB-lite"/>
    </source>
</evidence>
<dbReference type="InterPro" id="IPR001387">
    <property type="entry name" value="Cro/C1-type_HTH"/>
</dbReference>
<dbReference type="PANTHER" id="PTHR34475:SF1">
    <property type="entry name" value="CYTOSKELETON PROTEIN RODZ"/>
    <property type="match status" value="1"/>
</dbReference>
<reference evidence="4 5" key="1">
    <citation type="submission" date="2014-01" db="EMBL/GenBank/DDBJ databases">
        <title>Roseivivax halodurans JCM 10272 Genome Sequencing.</title>
        <authorList>
            <person name="Lai Q."/>
            <person name="Li G."/>
            <person name="Shao Z."/>
        </authorList>
    </citation>
    <scope>NUCLEOTIDE SEQUENCE [LARGE SCALE GENOMIC DNA]</scope>
    <source>
        <strain evidence="4 5">JCM 10272</strain>
    </source>
</reference>
<dbReference type="AlphaFoldDB" id="X7EMV9"/>